<dbReference type="EMBL" id="LSYS01008075">
    <property type="protein sequence ID" value="OPJ69733.1"/>
    <property type="molecule type" value="Genomic_DNA"/>
</dbReference>
<accession>A0A1V4JBV6</accession>
<evidence type="ECO:0000313" key="2">
    <source>
        <dbReference type="Proteomes" id="UP000190648"/>
    </source>
</evidence>
<gene>
    <name evidence="1" type="ORF">AV530_012710</name>
</gene>
<dbReference type="AlphaFoldDB" id="A0A1V4JBV6"/>
<comment type="caution">
    <text evidence="1">The sequence shown here is derived from an EMBL/GenBank/DDBJ whole genome shotgun (WGS) entry which is preliminary data.</text>
</comment>
<sequence>MCVCSQEIHRYERVFYLFFCNTAVESHPCGDGLLLLVPAHCGHYFHCNILTVIIFQCDFSVGTPKRKTVINVIKDSSLPTKASAWHHVSVLAQESKINITSHITVWKV</sequence>
<organism evidence="1 2">
    <name type="scientific">Patagioenas fasciata monilis</name>
    <dbReference type="NCBI Taxonomy" id="372326"/>
    <lineage>
        <taxon>Eukaryota</taxon>
        <taxon>Metazoa</taxon>
        <taxon>Chordata</taxon>
        <taxon>Craniata</taxon>
        <taxon>Vertebrata</taxon>
        <taxon>Euteleostomi</taxon>
        <taxon>Archelosauria</taxon>
        <taxon>Archosauria</taxon>
        <taxon>Dinosauria</taxon>
        <taxon>Saurischia</taxon>
        <taxon>Theropoda</taxon>
        <taxon>Coelurosauria</taxon>
        <taxon>Aves</taxon>
        <taxon>Neognathae</taxon>
        <taxon>Neoaves</taxon>
        <taxon>Columbimorphae</taxon>
        <taxon>Columbiformes</taxon>
        <taxon>Columbidae</taxon>
        <taxon>Patagioenas</taxon>
    </lineage>
</organism>
<keyword evidence="2" id="KW-1185">Reference proteome</keyword>
<protein>
    <submittedName>
        <fullName evidence="1">Uncharacterized protein</fullName>
    </submittedName>
</protein>
<reference evidence="1 2" key="1">
    <citation type="submission" date="2016-02" db="EMBL/GenBank/DDBJ databases">
        <title>Band-tailed pigeon sequencing and assembly.</title>
        <authorList>
            <person name="Soares A.E."/>
            <person name="Novak B.J."/>
            <person name="Rice E.S."/>
            <person name="O'Connell B."/>
            <person name="Chang D."/>
            <person name="Weber S."/>
            <person name="Shapiro B."/>
        </authorList>
    </citation>
    <scope>NUCLEOTIDE SEQUENCE [LARGE SCALE GENOMIC DNA]</scope>
    <source>
        <strain evidence="1">BTP2013</strain>
        <tissue evidence="1">Blood</tissue>
    </source>
</reference>
<proteinExistence type="predicted"/>
<dbReference type="Proteomes" id="UP000190648">
    <property type="component" value="Unassembled WGS sequence"/>
</dbReference>
<evidence type="ECO:0000313" key="1">
    <source>
        <dbReference type="EMBL" id="OPJ69733.1"/>
    </source>
</evidence>
<name>A0A1V4JBV6_PATFA</name>